<evidence type="ECO:0000256" key="1">
    <source>
        <dbReference type="SAM" id="MobiDB-lite"/>
    </source>
</evidence>
<keyword evidence="3" id="KW-1185">Reference proteome</keyword>
<sequence length="59" mass="6300">MFSRSIVPNVRLPVCRLAGTSIHPQSKDSSEGSASDRITTRTFAHGAAVPPLKNPLQQA</sequence>
<dbReference type="EMBL" id="KB445556">
    <property type="protein sequence ID" value="EMC95900.1"/>
    <property type="molecule type" value="Genomic_DNA"/>
</dbReference>
<proteinExistence type="predicted"/>
<organism evidence="2 3">
    <name type="scientific">Baudoinia panamericana (strain UAMH 10762)</name>
    <name type="common">Angels' share fungus</name>
    <name type="synonym">Baudoinia compniacensis (strain UAMH 10762)</name>
    <dbReference type="NCBI Taxonomy" id="717646"/>
    <lineage>
        <taxon>Eukaryota</taxon>
        <taxon>Fungi</taxon>
        <taxon>Dikarya</taxon>
        <taxon>Ascomycota</taxon>
        <taxon>Pezizomycotina</taxon>
        <taxon>Dothideomycetes</taxon>
        <taxon>Dothideomycetidae</taxon>
        <taxon>Mycosphaerellales</taxon>
        <taxon>Teratosphaeriaceae</taxon>
        <taxon>Baudoinia</taxon>
    </lineage>
</organism>
<dbReference type="Proteomes" id="UP000011761">
    <property type="component" value="Unassembled WGS sequence"/>
</dbReference>
<gene>
    <name evidence="2" type="ORF">BAUCODRAFT_34660</name>
</gene>
<evidence type="ECO:0000313" key="2">
    <source>
        <dbReference type="EMBL" id="EMC95900.1"/>
    </source>
</evidence>
<reference evidence="2 3" key="1">
    <citation type="journal article" date="2012" name="PLoS Pathog.">
        <title>Diverse lifestyles and strategies of plant pathogenesis encoded in the genomes of eighteen Dothideomycetes fungi.</title>
        <authorList>
            <person name="Ohm R.A."/>
            <person name="Feau N."/>
            <person name="Henrissat B."/>
            <person name="Schoch C.L."/>
            <person name="Horwitz B.A."/>
            <person name="Barry K.W."/>
            <person name="Condon B.J."/>
            <person name="Copeland A.C."/>
            <person name="Dhillon B."/>
            <person name="Glaser F."/>
            <person name="Hesse C.N."/>
            <person name="Kosti I."/>
            <person name="LaButti K."/>
            <person name="Lindquist E.A."/>
            <person name="Lucas S."/>
            <person name="Salamov A.A."/>
            <person name="Bradshaw R.E."/>
            <person name="Ciuffetti L."/>
            <person name="Hamelin R.C."/>
            <person name="Kema G.H.J."/>
            <person name="Lawrence C."/>
            <person name="Scott J.A."/>
            <person name="Spatafora J.W."/>
            <person name="Turgeon B.G."/>
            <person name="de Wit P.J.G.M."/>
            <person name="Zhong S."/>
            <person name="Goodwin S.B."/>
            <person name="Grigoriev I.V."/>
        </authorList>
    </citation>
    <scope>NUCLEOTIDE SEQUENCE [LARGE SCALE GENOMIC DNA]</scope>
    <source>
        <strain evidence="2 3">UAMH 10762</strain>
    </source>
</reference>
<protein>
    <submittedName>
        <fullName evidence="2">Uncharacterized protein</fullName>
    </submittedName>
</protein>
<accession>M2NAM7</accession>
<dbReference type="HOGENOM" id="CLU_2960379_0_0_1"/>
<dbReference type="KEGG" id="bcom:BAUCODRAFT_34660"/>
<name>M2NAM7_BAUPA</name>
<dbReference type="GeneID" id="19112475"/>
<feature type="region of interest" description="Disordered" evidence="1">
    <location>
        <begin position="19"/>
        <end position="59"/>
    </location>
</feature>
<evidence type="ECO:0000313" key="3">
    <source>
        <dbReference type="Proteomes" id="UP000011761"/>
    </source>
</evidence>
<dbReference type="AlphaFoldDB" id="M2NAM7"/>
<feature type="compositionally biased region" description="Polar residues" evidence="1">
    <location>
        <begin position="31"/>
        <end position="42"/>
    </location>
</feature>
<dbReference type="RefSeq" id="XP_007676824.1">
    <property type="nucleotide sequence ID" value="XM_007678634.1"/>
</dbReference>